<feature type="transmembrane region" description="Helical" evidence="7">
    <location>
        <begin position="219"/>
        <end position="237"/>
    </location>
</feature>
<dbReference type="GeneID" id="59233786"/>
<gene>
    <name evidence="8" type="ORF">HG535_0A00890</name>
</gene>
<evidence type="ECO:0000256" key="2">
    <source>
        <dbReference type="ARBA" id="ARBA00022502"/>
    </source>
</evidence>
<dbReference type="PANTHER" id="PTHR13148:SF0">
    <property type="entry name" value="POST-GPI ATTACHMENT TO PROTEINS FACTOR 3"/>
    <property type="match status" value="1"/>
</dbReference>
<dbReference type="RefSeq" id="XP_037141878.1">
    <property type="nucleotide sequence ID" value="XM_037285983.1"/>
</dbReference>
<dbReference type="GO" id="GO:0005789">
    <property type="term" value="C:endoplasmic reticulum membrane"/>
    <property type="evidence" value="ECO:0007669"/>
    <property type="project" value="UniProtKB-SubCell"/>
</dbReference>
<comment type="similarity">
    <text evidence="7">Belongs to the PGAP3 family.</text>
</comment>
<feature type="transmembrane region" description="Helical" evidence="7">
    <location>
        <begin position="189"/>
        <end position="207"/>
    </location>
</feature>
<keyword evidence="9" id="KW-1185">Reference proteome</keyword>
<keyword evidence="7" id="KW-0256">Endoplasmic reticulum</keyword>
<evidence type="ECO:0000256" key="6">
    <source>
        <dbReference type="ARBA" id="ARBA00023136"/>
    </source>
</evidence>
<accession>A0A7H9AV40</accession>
<dbReference type="InterPro" id="IPR007217">
    <property type="entry name" value="Per1-like"/>
</dbReference>
<keyword evidence="2 7" id="KW-0337">GPI-anchor biosynthesis</keyword>
<dbReference type="Proteomes" id="UP000509704">
    <property type="component" value="Chromosome 1"/>
</dbReference>
<name>A0A7H9AV40_ZYGMR</name>
<keyword evidence="3 7" id="KW-0812">Transmembrane</keyword>
<comment type="subcellular location">
    <subcellularLocation>
        <location evidence="1">Endomembrane system</location>
        <topology evidence="1">Multi-pass membrane protein</topology>
    </subcellularLocation>
    <subcellularLocation>
        <location evidence="7">Endoplasmic reticulum membrane</location>
        <topology evidence="7">Multi-pass membrane protein</topology>
    </subcellularLocation>
</comment>
<dbReference type="GO" id="GO:0016788">
    <property type="term" value="F:hydrolase activity, acting on ester bonds"/>
    <property type="evidence" value="ECO:0007669"/>
    <property type="project" value="TreeGrafter"/>
</dbReference>
<dbReference type="EMBL" id="CP058604">
    <property type="protein sequence ID" value="QLG70150.1"/>
    <property type="molecule type" value="Genomic_DNA"/>
</dbReference>
<evidence type="ECO:0000313" key="8">
    <source>
        <dbReference type="EMBL" id="QLG70150.1"/>
    </source>
</evidence>
<dbReference type="Pfam" id="PF04080">
    <property type="entry name" value="Per1"/>
    <property type="match status" value="1"/>
</dbReference>
<reference evidence="8 9" key="1">
    <citation type="submission" date="2020-07" db="EMBL/GenBank/DDBJ databases">
        <title>The yeast mating-type switching endonuclease HO is a domesticated member of an unorthodox homing genetic element family.</title>
        <authorList>
            <person name="Coughlan A.Y."/>
            <person name="Lombardi L."/>
            <person name="Braun-Galleani S."/>
            <person name="Martos A.R."/>
            <person name="Galeote V."/>
            <person name="Bigey F."/>
            <person name="Dequin S."/>
            <person name="Byrne K.P."/>
            <person name="Wolfe K.H."/>
        </authorList>
    </citation>
    <scope>NUCLEOTIDE SEQUENCE [LARGE SCALE GENOMIC DNA]</scope>
    <source>
        <strain evidence="8 9">NRRL Y-6702</strain>
    </source>
</reference>
<comment type="function">
    <text evidence="7">Involved in the lipid remodeling steps of GPI-anchor maturation.</text>
</comment>
<comment type="caution">
    <text evidence="7">Lacks conserved residue(s) required for the propagation of feature annotation.</text>
</comment>
<feature type="signal peptide" evidence="7">
    <location>
        <begin position="1"/>
        <end position="17"/>
    </location>
</feature>
<feature type="transmembrane region" description="Helical" evidence="7">
    <location>
        <begin position="159"/>
        <end position="177"/>
    </location>
</feature>
<dbReference type="GO" id="GO:0006506">
    <property type="term" value="P:GPI anchor biosynthetic process"/>
    <property type="evidence" value="ECO:0007669"/>
    <property type="project" value="UniProtKB-KW"/>
</dbReference>
<dbReference type="PANTHER" id="PTHR13148">
    <property type="entry name" value="PER1-RELATED"/>
    <property type="match status" value="1"/>
</dbReference>
<proteinExistence type="inferred from homology"/>
<feature type="transmembrane region" description="Helical" evidence="7">
    <location>
        <begin position="249"/>
        <end position="270"/>
    </location>
</feature>
<evidence type="ECO:0000313" key="9">
    <source>
        <dbReference type="Proteomes" id="UP000509704"/>
    </source>
</evidence>
<feature type="chain" id="PRO_5029034809" description="Post-GPI attachment to proteins factor 3" evidence="7">
    <location>
        <begin position="18"/>
        <end position="354"/>
    </location>
</feature>
<organism evidence="8 9">
    <name type="scientific">Zygotorulaspora mrakii</name>
    <name type="common">Zygosaccharomyces mrakii</name>
    <dbReference type="NCBI Taxonomy" id="42260"/>
    <lineage>
        <taxon>Eukaryota</taxon>
        <taxon>Fungi</taxon>
        <taxon>Dikarya</taxon>
        <taxon>Ascomycota</taxon>
        <taxon>Saccharomycotina</taxon>
        <taxon>Saccharomycetes</taxon>
        <taxon>Saccharomycetales</taxon>
        <taxon>Saccharomycetaceae</taxon>
        <taxon>Zygotorulaspora</taxon>
    </lineage>
</organism>
<evidence type="ECO:0000256" key="5">
    <source>
        <dbReference type="ARBA" id="ARBA00022989"/>
    </source>
</evidence>
<keyword evidence="5 7" id="KW-1133">Transmembrane helix</keyword>
<evidence type="ECO:0000256" key="4">
    <source>
        <dbReference type="ARBA" id="ARBA00022729"/>
    </source>
</evidence>
<dbReference type="OrthoDB" id="419770at2759"/>
<feature type="transmembrane region" description="Helical" evidence="7">
    <location>
        <begin position="115"/>
        <end position="132"/>
    </location>
</feature>
<evidence type="ECO:0000256" key="1">
    <source>
        <dbReference type="ARBA" id="ARBA00004127"/>
    </source>
</evidence>
<dbReference type="AlphaFoldDB" id="A0A7H9AV40"/>
<protein>
    <recommendedName>
        <fullName evidence="7">Post-GPI attachment to proteins factor 3</fullName>
    </recommendedName>
</protein>
<evidence type="ECO:0000256" key="7">
    <source>
        <dbReference type="RuleBase" id="RU365066"/>
    </source>
</evidence>
<dbReference type="KEGG" id="zmk:HG535_0A00890"/>
<keyword evidence="6 7" id="KW-0472">Membrane</keyword>
<evidence type="ECO:0000256" key="3">
    <source>
        <dbReference type="ARBA" id="ARBA00022692"/>
    </source>
</evidence>
<sequence>MRLSFALLLLLADYVLGSPGDRLSEFQDCNDACEHRRTYSQSQATGLDISENEFSHIAFKQTPILLQWLLFWDYRADCDYQCQQIVTRDRIVNNKEIHQFHGKWPFIRLFGMQEFFSVIFSVGNFLPHYYGYQKLLKRLNMLQYRGKAETSPSKLLKSYMLVAVAGMLAWSASSIFHLRDLLITEKLDYFFAGGTVLSGFHAIFTRIARLDRHPFLSRLFTWSVILIFGLHILRLYIDWSYTYNMRFNVLFGLLQYILLLLLAFNNYKLLQKQPKSKIRPNIPSSKNIKQLCLMPVILVLTTASGMSFELFDFFNYRWQIDSHALWHLCTIWPSWELYEFFIADFNFVTREVSN</sequence>
<keyword evidence="4 7" id="KW-0732">Signal</keyword>